<feature type="region of interest" description="Disordered" evidence="1">
    <location>
        <begin position="21"/>
        <end position="46"/>
    </location>
</feature>
<evidence type="ECO:0000313" key="2">
    <source>
        <dbReference type="EMBL" id="CAE6347805.1"/>
    </source>
</evidence>
<evidence type="ECO:0000313" key="3">
    <source>
        <dbReference type="Proteomes" id="UP000663846"/>
    </source>
</evidence>
<dbReference type="AlphaFoldDB" id="A0A8H2W8T2"/>
<protein>
    <submittedName>
        <fullName evidence="2">Uncharacterized protein</fullName>
    </submittedName>
</protein>
<dbReference type="EMBL" id="CAJMWS010000045">
    <property type="protein sequence ID" value="CAE6347805.1"/>
    <property type="molecule type" value="Genomic_DNA"/>
</dbReference>
<evidence type="ECO:0000256" key="1">
    <source>
        <dbReference type="SAM" id="MobiDB-lite"/>
    </source>
</evidence>
<feature type="region of interest" description="Disordered" evidence="1">
    <location>
        <begin position="322"/>
        <end position="474"/>
    </location>
</feature>
<feature type="compositionally biased region" description="Basic residues" evidence="1">
    <location>
        <begin position="396"/>
        <end position="408"/>
    </location>
</feature>
<reference evidence="2" key="1">
    <citation type="submission" date="2021-01" db="EMBL/GenBank/DDBJ databases">
        <authorList>
            <person name="Kaushik A."/>
        </authorList>
    </citation>
    <scope>NUCLEOTIDE SEQUENCE</scope>
    <source>
        <strain evidence="2">AG1-1C</strain>
    </source>
</reference>
<proteinExistence type="predicted"/>
<organism evidence="2 3">
    <name type="scientific">Rhizoctonia solani</name>
    <dbReference type="NCBI Taxonomy" id="456999"/>
    <lineage>
        <taxon>Eukaryota</taxon>
        <taxon>Fungi</taxon>
        <taxon>Dikarya</taxon>
        <taxon>Basidiomycota</taxon>
        <taxon>Agaricomycotina</taxon>
        <taxon>Agaricomycetes</taxon>
        <taxon>Cantharellales</taxon>
        <taxon>Ceratobasidiaceae</taxon>
        <taxon>Rhizoctonia</taxon>
    </lineage>
</organism>
<feature type="compositionally biased region" description="Low complexity" evidence="1">
    <location>
        <begin position="546"/>
        <end position="558"/>
    </location>
</feature>
<gene>
    <name evidence="2" type="ORF">RDB_LOCUS8548</name>
</gene>
<feature type="compositionally biased region" description="Low complexity" evidence="1">
    <location>
        <begin position="21"/>
        <end position="32"/>
    </location>
</feature>
<feature type="compositionally biased region" description="Polar residues" evidence="1">
    <location>
        <begin position="343"/>
        <end position="354"/>
    </location>
</feature>
<accession>A0A8H2W8T2</accession>
<dbReference type="Proteomes" id="UP000663846">
    <property type="component" value="Unassembled WGS sequence"/>
</dbReference>
<comment type="caution">
    <text evidence="2">The sequence shown here is derived from an EMBL/GenBank/DDBJ whole genome shotgun (WGS) entry which is preliminary data.</text>
</comment>
<feature type="compositionally biased region" description="Polar residues" evidence="1">
    <location>
        <begin position="417"/>
        <end position="429"/>
    </location>
</feature>
<feature type="region of interest" description="Disordered" evidence="1">
    <location>
        <begin position="491"/>
        <end position="562"/>
    </location>
</feature>
<sequence>MLPSENPALFCKAALLPQLRHGPGAPHMPAPGHRSHLGRLSERPNPSRNLTFIESIDELSSDINSFYANLPSLAPHVQNRQVQNPFLNVLNTSSDSIICVASAVRRTILSATELVLSNLQFRWTSSQNYAHLSKGVATMLWSSGSKPQPDTSESLAGSGSSFTLCEPEIPQATVATFVQEPWVLSPHDFAAFCSLRELKNYVPKFVPNTPVMPHDKPWGQTQQLWAFIHDRCEEHQCHFFIITTYEQWAFGCFSRGWTHAFITQPYSYSDSRPTIMERTLHWVLSATLQAEHKGNNYVAPRDLPWMNSLYVVSEIVGERSLATTKSGKRRLQETDDDLPITSPIRSNHLSTGRKSTLAPRSIHAPTAPLDEPGNPTPLMTRPPALVAGVNAWRQRIPSRNKSHNKKRREPSEDSTRDSATLSTDPIQQFRQRRPFTPSRRTLKSENSPGRLRLPPLLQSPAREGSARSDHSGDTALDQTDAISMEVVVADVQRPHDITPPSGSGGRNAPGPMEDLRSRPSASIPLEHGLFSATPIPLQSPPRGLKSTSRSMPRSSVPRRTTRLLDKQLREAHLAGTMSTLTEESGRFSRL</sequence>
<name>A0A8H2W8T2_9AGAM</name>